<dbReference type="Proteomes" id="UP000002216">
    <property type="component" value="Chromosome"/>
</dbReference>
<keyword evidence="4" id="KW-0133">Cell shape</keyword>
<dbReference type="Pfam" id="PF00768">
    <property type="entry name" value="Peptidase_S11"/>
    <property type="match status" value="1"/>
</dbReference>
<feature type="domain" description="Peptidase S11 D-alanyl-D-alanine carboxypeptidase A N-terminal" evidence="11">
    <location>
        <begin position="139"/>
        <end position="362"/>
    </location>
</feature>
<evidence type="ECO:0000256" key="7">
    <source>
        <dbReference type="PIRSR" id="PIRSR618044-1"/>
    </source>
</evidence>
<keyword evidence="2" id="KW-0732">Signal</keyword>
<organism evidence="12 13">
    <name type="scientific">Desulfomicrobium baculatum (strain DSM 4028 / VKM B-1378 / X)</name>
    <name type="common">Desulfovibrio baculatus</name>
    <dbReference type="NCBI Taxonomy" id="525897"/>
    <lineage>
        <taxon>Bacteria</taxon>
        <taxon>Pseudomonadati</taxon>
        <taxon>Thermodesulfobacteriota</taxon>
        <taxon>Desulfovibrionia</taxon>
        <taxon>Desulfovibrionales</taxon>
        <taxon>Desulfomicrobiaceae</taxon>
        <taxon>Desulfomicrobium</taxon>
    </lineage>
</organism>
<dbReference type="InterPro" id="IPR018044">
    <property type="entry name" value="Peptidase_S11"/>
</dbReference>
<dbReference type="EC" id="3.4.16.4" evidence="12"/>
<evidence type="ECO:0000259" key="11">
    <source>
        <dbReference type="Pfam" id="PF00768"/>
    </source>
</evidence>
<dbReference type="STRING" id="525897.Dbac_0844"/>
<evidence type="ECO:0000256" key="4">
    <source>
        <dbReference type="ARBA" id="ARBA00022960"/>
    </source>
</evidence>
<feature type="active site" description="Acyl-ester intermediate" evidence="7">
    <location>
        <position position="169"/>
    </location>
</feature>
<evidence type="ECO:0000256" key="8">
    <source>
        <dbReference type="PIRSR" id="PIRSR618044-2"/>
    </source>
</evidence>
<evidence type="ECO:0000256" key="5">
    <source>
        <dbReference type="ARBA" id="ARBA00022984"/>
    </source>
</evidence>
<dbReference type="AlphaFoldDB" id="C7LPB9"/>
<feature type="compositionally biased region" description="Low complexity" evidence="10">
    <location>
        <begin position="65"/>
        <end position="79"/>
    </location>
</feature>
<feature type="compositionally biased region" description="Low complexity" evidence="10">
    <location>
        <begin position="104"/>
        <end position="113"/>
    </location>
</feature>
<reference evidence="12 13" key="1">
    <citation type="journal article" date="2009" name="Stand. Genomic Sci.">
        <title>Complete genome sequence of Desulfomicrobium baculatum type strain (X).</title>
        <authorList>
            <person name="Copeland A."/>
            <person name="Spring S."/>
            <person name="Goker M."/>
            <person name="Schneider S."/>
            <person name="Lapidus A."/>
            <person name="Del Rio T.G."/>
            <person name="Tice H."/>
            <person name="Cheng J.F."/>
            <person name="Chen F."/>
            <person name="Nolan M."/>
            <person name="Bruce D."/>
            <person name="Goodwin L."/>
            <person name="Pitluck S."/>
            <person name="Ivanova N."/>
            <person name="Mavrommatis K."/>
            <person name="Ovchinnikova G."/>
            <person name="Pati A."/>
            <person name="Chen A."/>
            <person name="Palaniappan K."/>
            <person name="Land M."/>
            <person name="Hauser L."/>
            <person name="Chang Y.J."/>
            <person name="Jeffries C.C."/>
            <person name="Meincke L."/>
            <person name="Sims D."/>
            <person name="Brettin T."/>
            <person name="Detter J.C."/>
            <person name="Han C."/>
            <person name="Chain P."/>
            <person name="Bristow J."/>
            <person name="Eisen J.A."/>
            <person name="Markowitz V."/>
            <person name="Hugenholtz P."/>
            <person name="Kyrpides N.C."/>
            <person name="Klenk H.P."/>
            <person name="Lucas S."/>
        </authorList>
    </citation>
    <scope>NUCLEOTIDE SEQUENCE [LARGE SCALE GENOMIC DNA]</scope>
    <source>
        <strain evidence="13">DSM 4028 / VKM B-1378 / X</strain>
    </source>
</reference>
<dbReference type="GO" id="GO:0008360">
    <property type="term" value="P:regulation of cell shape"/>
    <property type="evidence" value="ECO:0007669"/>
    <property type="project" value="UniProtKB-KW"/>
</dbReference>
<dbReference type="PRINTS" id="PR00725">
    <property type="entry name" value="DADACBPTASE1"/>
</dbReference>
<dbReference type="SUPFAM" id="SSF56601">
    <property type="entry name" value="beta-lactamase/transpeptidase-like"/>
    <property type="match status" value="1"/>
</dbReference>
<feature type="active site" description="Proton acceptor" evidence="7">
    <location>
        <position position="172"/>
    </location>
</feature>
<dbReference type="GO" id="GO:0006508">
    <property type="term" value="P:proteolysis"/>
    <property type="evidence" value="ECO:0007669"/>
    <property type="project" value="InterPro"/>
</dbReference>
<keyword evidence="5" id="KW-0573">Peptidoglycan synthesis</keyword>
<proteinExistence type="inferred from homology"/>
<protein>
    <submittedName>
        <fullName evidence="12">Serine-type D-Ala-D-Ala carboxypeptidase</fullName>
        <ecNumber evidence="12">3.4.16.4</ecNumber>
    </submittedName>
</protein>
<evidence type="ECO:0000313" key="12">
    <source>
        <dbReference type="EMBL" id="ACU88962.1"/>
    </source>
</evidence>
<keyword evidence="12" id="KW-0121">Carboxypeptidase</keyword>
<evidence type="ECO:0000256" key="9">
    <source>
        <dbReference type="RuleBase" id="RU004016"/>
    </source>
</evidence>
<dbReference type="HOGENOM" id="CLU_027070_1_6_7"/>
<dbReference type="KEGG" id="dba:Dbac_0844"/>
<keyword evidence="13" id="KW-1185">Reference proteome</keyword>
<evidence type="ECO:0000256" key="10">
    <source>
        <dbReference type="SAM" id="MobiDB-lite"/>
    </source>
</evidence>
<feature type="active site" evidence="7">
    <location>
        <position position="229"/>
    </location>
</feature>
<feature type="region of interest" description="Disordered" evidence="10">
    <location>
        <begin position="54"/>
        <end position="133"/>
    </location>
</feature>
<sequence>MTKRYAAKFLFVLVIYALISGLAGIGFSAFASSGTHVFRGAVAPKPKIQAVAADSQIADRAEPDTPAQSVPAASPAKAAASKKKTTTPAPDVVKKTAKTAPKQTDAAPKAPAVKAKKSAVDKTKSAKPAVKPGTSKDLLLNAQAALLINMSTGDVYYEHNPDKTIAPASITKLLTLYIIREALAQGRLSQATPIPVSAEAVKTGGSRMRLKRNEKVPLGELIKGISVVSANNACVAVAEYFGKGDPSKFVAQMNEKAKKIGMVNSRFKNPNGLPASGQLSTARDIAKLSVAYLRTFPESLKVHSMTSHTFHGATHRNANTLLRTYKGVDGLKTGFVCDAGYNITATAKRGKTRLVAVVLGAQNSAVRQRETARLLDYGFRRAADEEKLANKTSAAAKKPKA</sequence>
<dbReference type="RefSeq" id="WP_015773062.1">
    <property type="nucleotide sequence ID" value="NC_013173.1"/>
</dbReference>
<evidence type="ECO:0000256" key="2">
    <source>
        <dbReference type="ARBA" id="ARBA00022729"/>
    </source>
</evidence>
<dbReference type="Gene3D" id="3.40.710.10">
    <property type="entry name" value="DD-peptidase/beta-lactamase superfamily"/>
    <property type="match status" value="1"/>
</dbReference>
<evidence type="ECO:0000256" key="3">
    <source>
        <dbReference type="ARBA" id="ARBA00022801"/>
    </source>
</evidence>
<dbReference type="InterPro" id="IPR001967">
    <property type="entry name" value="Peptidase_S11_N"/>
</dbReference>
<keyword evidence="3 12" id="KW-0378">Hydrolase</keyword>
<evidence type="ECO:0000313" key="13">
    <source>
        <dbReference type="Proteomes" id="UP000002216"/>
    </source>
</evidence>
<gene>
    <name evidence="12" type="ordered locus">Dbac_0844</name>
</gene>
<feature type="binding site" evidence="8">
    <location>
        <position position="332"/>
    </location>
    <ligand>
        <name>substrate</name>
    </ligand>
</feature>
<dbReference type="PANTHER" id="PTHR21581">
    <property type="entry name" value="D-ALANYL-D-ALANINE CARBOXYPEPTIDASE"/>
    <property type="match status" value="1"/>
</dbReference>
<dbReference type="OrthoDB" id="9795979at2"/>
<name>C7LPB9_DESBD</name>
<dbReference type="PANTHER" id="PTHR21581:SF6">
    <property type="entry name" value="TRAFFICKING PROTEIN PARTICLE COMPLEX SUBUNIT 12"/>
    <property type="match status" value="1"/>
</dbReference>
<accession>C7LPB9</accession>
<dbReference type="GO" id="GO:0009252">
    <property type="term" value="P:peptidoglycan biosynthetic process"/>
    <property type="evidence" value="ECO:0007669"/>
    <property type="project" value="UniProtKB-KW"/>
</dbReference>
<dbReference type="EMBL" id="CP001629">
    <property type="protein sequence ID" value="ACU88962.1"/>
    <property type="molecule type" value="Genomic_DNA"/>
</dbReference>
<comment type="similarity">
    <text evidence="1 9">Belongs to the peptidase S11 family.</text>
</comment>
<keyword evidence="6" id="KW-0961">Cell wall biogenesis/degradation</keyword>
<keyword evidence="12" id="KW-0645">Protease</keyword>
<dbReference type="GO" id="GO:0009002">
    <property type="term" value="F:serine-type D-Ala-D-Ala carboxypeptidase activity"/>
    <property type="evidence" value="ECO:0007669"/>
    <property type="project" value="UniProtKB-EC"/>
</dbReference>
<dbReference type="eggNOG" id="COG1686">
    <property type="taxonomic scope" value="Bacteria"/>
</dbReference>
<evidence type="ECO:0000256" key="6">
    <source>
        <dbReference type="ARBA" id="ARBA00023316"/>
    </source>
</evidence>
<dbReference type="InterPro" id="IPR012338">
    <property type="entry name" value="Beta-lactam/transpept-like"/>
</dbReference>
<evidence type="ECO:0000256" key="1">
    <source>
        <dbReference type="ARBA" id="ARBA00007164"/>
    </source>
</evidence>
<dbReference type="GO" id="GO:0071555">
    <property type="term" value="P:cell wall organization"/>
    <property type="evidence" value="ECO:0007669"/>
    <property type="project" value="UniProtKB-KW"/>
</dbReference>